<dbReference type="InterPro" id="IPR036112">
    <property type="entry name" value="ComA_synth_sf"/>
</dbReference>
<dbReference type="Proteomes" id="UP000016895">
    <property type="component" value="Chromosome 2"/>
</dbReference>
<evidence type="ECO:0000313" key="3">
    <source>
        <dbReference type="Proteomes" id="UP000016895"/>
    </source>
</evidence>
<dbReference type="STRING" id="28173.VIBNI_B0520"/>
<accession>U4KIA3</accession>
<dbReference type="KEGG" id="vni:VIBNI_B0520"/>
<protein>
    <submittedName>
        <fullName evidence="2">Putative (2R)-phospho-3-sulfolactate synthase (ComA)</fullName>
        <ecNumber evidence="2">4.4.1.19</ecNumber>
    </submittedName>
</protein>
<dbReference type="OrthoDB" id="7809088at2"/>
<sequence length="277" mass="31348">MNDIKTHDVGFNFLQRNKRPEKPRTVGLTEIRAAYYSNFGLNYFKDILEASGNYVDSIKFAGGSFTFMNPKKIREINDLAHDYGVQVSTGGFIEYVIRYGRDAVQKYVQETKELGFDIIEISTGFISLPTEDWQRVIEDVQKAGLKAKPEIGIQFGAGGDTEQAGLESEGIQDTGFAVEQAKRFLDAGAYIIMIESEGITENADPWRVDVPAQFINQVGLENLMFEAADPKVFEWYIKNYGIDVNLFVDHSQLVQLECYRQGIWGTNSVWGRISSYR</sequence>
<dbReference type="EC" id="4.4.1.19" evidence="2"/>
<dbReference type="RefSeq" id="WP_022560956.1">
    <property type="nucleotide sequence ID" value="NC_022543.1"/>
</dbReference>
<dbReference type="PANTHER" id="PTHR48413">
    <property type="match status" value="1"/>
</dbReference>
<dbReference type="Pfam" id="PF02679">
    <property type="entry name" value="ComA"/>
    <property type="match status" value="1"/>
</dbReference>
<dbReference type="AlphaFoldDB" id="U4KIA3"/>
<name>U4KIA3_9VIBR</name>
<keyword evidence="2" id="KW-0456">Lyase</keyword>
<evidence type="ECO:0000313" key="2">
    <source>
        <dbReference type="EMBL" id="CCO60330.1"/>
    </source>
</evidence>
<dbReference type="PANTHER" id="PTHR48413:SF1">
    <property type="entry name" value="PROTEIN HEAT-STRESS-ASSOCIATED 32"/>
    <property type="match status" value="1"/>
</dbReference>
<dbReference type="InterPro" id="IPR013785">
    <property type="entry name" value="Aldolase_TIM"/>
</dbReference>
<comment type="similarity">
    <text evidence="1">Belongs to the phosphosulfolactate synthase family.</text>
</comment>
<dbReference type="EMBL" id="FO203527">
    <property type="protein sequence ID" value="CCO60330.1"/>
    <property type="molecule type" value="Genomic_DNA"/>
</dbReference>
<reference evidence="2 3" key="1">
    <citation type="journal article" date="2013" name="ISME J.">
        <title>Comparative genomics of pathogenic lineages of Vibrio nigripulchritudo identifies virulence-associated traits.</title>
        <authorList>
            <person name="Goudenege D."/>
            <person name="Labreuche Y."/>
            <person name="Krin E."/>
            <person name="Ansquer D."/>
            <person name="Mangenot S."/>
            <person name="Calteau A."/>
            <person name="Medigue C."/>
            <person name="Mazel D."/>
            <person name="Polz M.F."/>
            <person name="Le Roux F."/>
        </authorList>
    </citation>
    <scope>NUCLEOTIDE SEQUENCE [LARGE SCALE GENOMIC DNA]</scope>
    <source>
        <strain evidence="3">SnF1</strain>
    </source>
</reference>
<organism evidence="2 3">
    <name type="scientific">Vibrio nigripulchritudo</name>
    <dbReference type="NCBI Taxonomy" id="28173"/>
    <lineage>
        <taxon>Bacteria</taxon>
        <taxon>Pseudomonadati</taxon>
        <taxon>Pseudomonadota</taxon>
        <taxon>Gammaproteobacteria</taxon>
        <taxon>Vibrionales</taxon>
        <taxon>Vibrionaceae</taxon>
        <taxon>Vibrio</taxon>
    </lineage>
</organism>
<dbReference type="InterPro" id="IPR003830">
    <property type="entry name" value="ComA_synth"/>
</dbReference>
<gene>
    <name evidence="2" type="ORF">VIBNI_B0520</name>
</gene>
<dbReference type="SUPFAM" id="SSF102110">
    <property type="entry name" value="(2r)-phospho-3-sulfolactate synthase ComA"/>
    <property type="match status" value="1"/>
</dbReference>
<dbReference type="PATRIC" id="fig|1260221.3.peg.4188"/>
<keyword evidence="3" id="KW-1185">Reference proteome</keyword>
<proteinExistence type="inferred from homology"/>
<dbReference type="Gene3D" id="3.20.20.70">
    <property type="entry name" value="Aldolase class I"/>
    <property type="match status" value="1"/>
</dbReference>
<dbReference type="GO" id="GO:0043817">
    <property type="term" value="F:phosphosulfolactate synthase activity"/>
    <property type="evidence" value="ECO:0007669"/>
    <property type="project" value="UniProtKB-EC"/>
</dbReference>
<evidence type="ECO:0000256" key="1">
    <source>
        <dbReference type="ARBA" id="ARBA00010424"/>
    </source>
</evidence>